<dbReference type="GO" id="GO:0061504">
    <property type="term" value="P:cyclic threonylcarbamoyladenosine biosynthetic process"/>
    <property type="evidence" value="ECO:0007669"/>
    <property type="project" value="TreeGrafter"/>
</dbReference>
<accession>A0A1R1I7U7</accession>
<dbReference type="OrthoDB" id="6172929at2"/>
<gene>
    <name evidence="3" type="ORF">BJN45_06560</name>
</gene>
<evidence type="ECO:0000313" key="3">
    <source>
        <dbReference type="EMBL" id="OMG54833.1"/>
    </source>
</evidence>
<dbReference type="STRING" id="418702.BJN45_06560"/>
<evidence type="ECO:0000259" key="2">
    <source>
        <dbReference type="Pfam" id="PF14461"/>
    </source>
</evidence>
<dbReference type="CDD" id="cd01483">
    <property type="entry name" value="E1_enzyme_family"/>
    <property type="match status" value="1"/>
</dbReference>
<dbReference type="PANTHER" id="PTHR43267:SF1">
    <property type="entry name" value="TRNA THREONYLCARBAMOYLADENOSINE DEHYDRATASE"/>
    <property type="match status" value="1"/>
</dbReference>
<dbReference type="InterPro" id="IPR000594">
    <property type="entry name" value="ThiF_NAD_FAD-bd"/>
</dbReference>
<dbReference type="AlphaFoldDB" id="A0A1R1I7U7"/>
<dbReference type="Pfam" id="PF00899">
    <property type="entry name" value="ThiF"/>
    <property type="match status" value="1"/>
</dbReference>
<proteinExistence type="predicted"/>
<dbReference type="SUPFAM" id="SSF69572">
    <property type="entry name" value="Activating enzymes of the ubiquitin-like proteins"/>
    <property type="match status" value="1"/>
</dbReference>
<dbReference type="InterPro" id="IPR045886">
    <property type="entry name" value="ThiF/MoeB/HesA"/>
</dbReference>
<feature type="domain" description="Prokaryotic E2 family B" evidence="2">
    <location>
        <begin position="53"/>
        <end position="142"/>
    </location>
</feature>
<dbReference type="InterPro" id="IPR032701">
    <property type="entry name" value="Prok-E2_B_dom"/>
</dbReference>
<reference evidence="3 4" key="1">
    <citation type="submission" date="2016-10" db="EMBL/GenBank/DDBJ databases">
        <title>Alkaliphiles isolated from bioreactors.</title>
        <authorList>
            <person name="Salah Z."/>
            <person name="Rout S.P."/>
            <person name="Humphreys P.N."/>
        </authorList>
    </citation>
    <scope>NUCLEOTIDE SEQUENCE [LARGE SCALE GENOMIC DNA]</scope>
    <source>
        <strain evidence="3 4">ZS02</strain>
    </source>
</reference>
<evidence type="ECO:0000259" key="1">
    <source>
        <dbReference type="Pfam" id="PF00899"/>
    </source>
</evidence>
<dbReference type="PANTHER" id="PTHR43267">
    <property type="entry name" value="TRNA THREONYLCARBAMOYLADENOSINE DEHYDRATASE"/>
    <property type="match status" value="1"/>
</dbReference>
<comment type="caution">
    <text evidence="3">The sequence shown here is derived from an EMBL/GenBank/DDBJ whole genome shotgun (WGS) entry which is preliminary data.</text>
</comment>
<dbReference type="GO" id="GO:0061503">
    <property type="term" value="F:tRNA threonylcarbamoyladenosine dehydratase"/>
    <property type="evidence" value="ECO:0007669"/>
    <property type="project" value="TreeGrafter"/>
</dbReference>
<dbReference type="GO" id="GO:0008641">
    <property type="term" value="F:ubiquitin-like modifier activating enzyme activity"/>
    <property type="evidence" value="ECO:0007669"/>
    <property type="project" value="InterPro"/>
</dbReference>
<dbReference type="Proteomes" id="UP000187526">
    <property type="component" value="Unassembled WGS sequence"/>
</dbReference>
<dbReference type="Pfam" id="PF14461">
    <property type="entry name" value="Prok-E2_B"/>
    <property type="match status" value="1"/>
</dbReference>
<evidence type="ECO:0000313" key="4">
    <source>
        <dbReference type="Proteomes" id="UP000187526"/>
    </source>
</evidence>
<organism evidence="3 4">
    <name type="scientific">Azonexus hydrophilus</name>
    <dbReference type="NCBI Taxonomy" id="418702"/>
    <lineage>
        <taxon>Bacteria</taxon>
        <taxon>Pseudomonadati</taxon>
        <taxon>Pseudomonadota</taxon>
        <taxon>Betaproteobacteria</taxon>
        <taxon>Rhodocyclales</taxon>
        <taxon>Azonexaceae</taxon>
        <taxon>Azonexus</taxon>
    </lineage>
</organism>
<dbReference type="InterPro" id="IPR035985">
    <property type="entry name" value="Ubiquitin-activating_enz"/>
</dbReference>
<keyword evidence="4" id="KW-1185">Reference proteome</keyword>
<name>A0A1R1I7U7_9RHOO</name>
<dbReference type="Gene3D" id="3.40.50.720">
    <property type="entry name" value="NAD(P)-binding Rossmann-like Domain"/>
    <property type="match status" value="1"/>
</dbReference>
<protein>
    <submittedName>
        <fullName evidence="3">Uncharacterized protein</fullName>
    </submittedName>
</protein>
<sequence>MVSAEDIATIEVELDLWCPGQWRRLTLEEMQPHPLPLFHIGWRIKLAEGVVRPPGVSHFLLVVDGTFPNSQPRVLAPDMGSDYRWPHVEPKGLLCLRPTSIVAPVGDRVRANLDDALELLNWPDDKCVAEFEREFGSYWAQQAIAPDGKLRLLSLVKPGGKPRQLAFHLDTKLGRILVADTKVEVKDWLRNIGAQASDQNILPALLLRLPRPWQPSGFPQTVGDAIRGIPEEALRTTLLPDRKSLFLFEAETPTGPVFAAALASGAKSSKIKNGFRSWAQVPLDHIKRAMAQQRVERVVVSRVDAPWIHGRGHSPEQADLQARSVAIVGCGAVGCEIAELLAKAGVGELTLIDSDNFLSANGGRHLLGLSYLGWNKAKGVATELQRRLPHLKIGAIHRNKFERLTASELEKLAGADMIVTAGLDIEGEAAVNAWRQTLDRPPAYLSTWVEAYAIVGHAVLLYGKDNLMSAFEAERPGFRLTDWPSGAGEVIIEAGCGNVFQPHGAADLQPTIAVATKLALDALLGRIPASCRRVWFGDRDAVAALGGVARDGFTEVNTMRQIPW</sequence>
<dbReference type="EMBL" id="MTHD01000002">
    <property type="protein sequence ID" value="OMG54833.1"/>
    <property type="molecule type" value="Genomic_DNA"/>
</dbReference>
<feature type="domain" description="THIF-type NAD/FAD binding fold" evidence="1">
    <location>
        <begin position="315"/>
        <end position="431"/>
    </location>
</feature>
<dbReference type="RefSeq" id="WP_076093260.1">
    <property type="nucleotide sequence ID" value="NZ_MTHD01000002.1"/>
</dbReference>